<evidence type="ECO:0000313" key="2">
    <source>
        <dbReference type="Proteomes" id="UP000094652"/>
    </source>
</evidence>
<dbReference type="AlphaFoldDB" id="A0A1D7XJV6"/>
<evidence type="ECO:0000313" key="1">
    <source>
        <dbReference type="EMBL" id="AOR23613.1"/>
    </source>
</evidence>
<dbReference type="STRING" id="394958.BGI42_07650"/>
<keyword evidence="2" id="KW-1185">Reference proteome</keyword>
<gene>
    <name evidence="1" type="ORF">BGI42_07650</name>
</gene>
<dbReference type="Proteomes" id="UP000094652">
    <property type="component" value="Chromosome"/>
</dbReference>
<protein>
    <submittedName>
        <fullName evidence="1">Uncharacterized protein</fullName>
    </submittedName>
</protein>
<sequence>MSYKLIWKHDKGLVYGNKNYFKSKLEFLNTVKKEHKKITEYDCYVDNITLKVYVITKDGLDKNTFVPISDTDINIETMYCGNFYTLEGLSGN</sequence>
<accession>A0A1D7XJV6</accession>
<proteinExistence type="predicted"/>
<dbReference type="OrthoDB" id="1927893at2"/>
<name>A0A1D7XJV6_9CLOT</name>
<reference evidence="2" key="1">
    <citation type="submission" date="2016-09" db="EMBL/GenBank/DDBJ databases">
        <title>Genomics of Clostridium taeniosporum, an organism which forms endospores with ribbon-like appendages.</title>
        <authorList>
            <person name="Walker J.R."/>
        </authorList>
    </citation>
    <scope>NUCLEOTIDE SEQUENCE [LARGE SCALE GENOMIC DNA]</scope>
    <source>
        <strain evidence="2">1/k</strain>
    </source>
</reference>
<dbReference type="RefSeq" id="WP_069679764.1">
    <property type="nucleotide sequence ID" value="NZ_CP017253.2"/>
</dbReference>
<dbReference type="KEGG" id="ctae:BGI42_07650"/>
<dbReference type="EMBL" id="CP017253">
    <property type="protein sequence ID" value="AOR23613.1"/>
    <property type="molecule type" value="Genomic_DNA"/>
</dbReference>
<organism evidence="1 2">
    <name type="scientific">Clostridium taeniosporum</name>
    <dbReference type="NCBI Taxonomy" id="394958"/>
    <lineage>
        <taxon>Bacteria</taxon>
        <taxon>Bacillati</taxon>
        <taxon>Bacillota</taxon>
        <taxon>Clostridia</taxon>
        <taxon>Eubacteriales</taxon>
        <taxon>Clostridiaceae</taxon>
        <taxon>Clostridium</taxon>
    </lineage>
</organism>